<name>A0A1Z4C4H2_9GAMM</name>
<accession>A0A1Z4C4H2</accession>
<keyword evidence="2" id="KW-1185">Reference proteome</keyword>
<gene>
    <name evidence="1" type="ORF">CEK71_21395</name>
</gene>
<organism evidence="1 2">
    <name type="scientific">Methylovulum psychrotolerans</name>
    <dbReference type="NCBI Taxonomy" id="1704499"/>
    <lineage>
        <taxon>Bacteria</taxon>
        <taxon>Pseudomonadati</taxon>
        <taxon>Pseudomonadota</taxon>
        <taxon>Gammaproteobacteria</taxon>
        <taxon>Methylococcales</taxon>
        <taxon>Methylococcaceae</taxon>
        <taxon>Methylovulum</taxon>
    </lineage>
</organism>
<reference evidence="1 2" key="1">
    <citation type="submission" date="2017-06" db="EMBL/GenBank/DDBJ databases">
        <title>Genome Sequencing of the methanotroph Methylovulum psychrotolerants str. HV10-M2 isolated from a high-altitude environment.</title>
        <authorList>
            <person name="Mateos-Rivera A."/>
        </authorList>
    </citation>
    <scope>NUCLEOTIDE SEQUENCE [LARGE SCALE GENOMIC DNA]</scope>
    <source>
        <strain evidence="1 2">HV10_M2</strain>
    </source>
</reference>
<dbReference type="AlphaFoldDB" id="A0A1Z4C4H2"/>
<proteinExistence type="predicted"/>
<dbReference type="EMBL" id="CP022129">
    <property type="protein sequence ID" value="ASF48410.1"/>
    <property type="molecule type" value="Genomic_DNA"/>
</dbReference>
<dbReference type="KEGG" id="mpsy:CEK71_21395"/>
<evidence type="ECO:0000313" key="1">
    <source>
        <dbReference type="EMBL" id="ASF48410.1"/>
    </source>
</evidence>
<evidence type="ECO:0000313" key="2">
    <source>
        <dbReference type="Proteomes" id="UP000197019"/>
    </source>
</evidence>
<sequence length="247" mass="28488">MTAIISHDIALKELGKGGCPGGGEIMQYDGLIWKPPMKDGLIADPISMAKILWTIQQTWYLISVYDPEDKGFFDPTMEYFIDIGLFDTPITLNLEITAKLLIKHRCIYDIILVKPNDLETFIFMIAYSDFAGLQIRSADKNDASHIINLWRNIEGLTFDSGKDFLGHVSAMKKLSTINILWGLPNWDCLRNALVISEDEKILYRMKAIIEQYKQDHHQQDDEEYDHQVMLCNVEEEILKWPHNDDHV</sequence>
<dbReference type="RefSeq" id="WP_088621279.1">
    <property type="nucleotide sequence ID" value="NZ_CP022129.1"/>
</dbReference>
<dbReference type="Proteomes" id="UP000197019">
    <property type="component" value="Chromosome"/>
</dbReference>
<protein>
    <submittedName>
        <fullName evidence="1">Uncharacterized protein</fullName>
    </submittedName>
</protein>